<dbReference type="Proteomes" id="UP000248326">
    <property type="component" value="Unassembled WGS sequence"/>
</dbReference>
<dbReference type="PANTHER" id="PTHR35333:SF4">
    <property type="entry name" value="SLR0121 PROTEIN"/>
    <property type="match status" value="1"/>
</dbReference>
<dbReference type="PANTHER" id="PTHR35333">
    <property type="entry name" value="BETA-LACTAMASE"/>
    <property type="match status" value="1"/>
</dbReference>
<dbReference type="EMBL" id="QJSX01000004">
    <property type="protein sequence ID" value="PYE54774.1"/>
    <property type="molecule type" value="Genomic_DNA"/>
</dbReference>
<evidence type="ECO:0000313" key="2">
    <source>
        <dbReference type="EMBL" id="PYE54774.1"/>
    </source>
</evidence>
<dbReference type="Pfam" id="PF13354">
    <property type="entry name" value="Beta-lactamase2"/>
    <property type="match status" value="1"/>
</dbReference>
<evidence type="ECO:0000313" key="3">
    <source>
        <dbReference type="Proteomes" id="UP000248326"/>
    </source>
</evidence>
<dbReference type="InterPro" id="IPR045155">
    <property type="entry name" value="Beta-lactam_cat"/>
</dbReference>
<dbReference type="Gene3D" id="3.40.710.10">
    <property type="entry name" value="DD-peptidase/beta-lactamase superfamily"/>
    <property type="match status" value="1"/>
</dbReference>
<dbReference type="InterPro" id="IPR012338">
    <property type="entry name" value="Beta-lactam/transpept-like"/>
</dbReference>
<organism evidence="2 3">
    <name type="scientific">Deinococcus yavapaiensis KR-236</name>
    <dbReference type="NCBI Taxonomy" id="694435"/>
    <lineage>
        <taxon>Bacteria</taxon>
        <taxon>Thermotogati</taxon>
        <taxon>Deinococcota</taxon>
        <taxon>Deinococci</taxon>
        <taxon>Deinococcales</taxon>
        <taxon>Deinococcaceae</taxon>
        <taxon>Deinococcus</taxon>
    </lineage>
</organism>
<dbReference type="SUPFAM" id="SSF56601">
    <property type="entry name" value="beta-lactamase/transpeptidase-like"/>
    <property type="match status" value="1"/>
</dbReference>
<proteinExistence type="predicted"/>
<feature type="domain" description="Beta-lactamase class A catalytic" evidence="1">
    <location>
        <begin position="87"/>
        <end position="334"/>
    </location>
</feature>
<accession>A0A318SBV5</accession>
<sequence length="365" mass="40752">MGRRRRGKHPLKNKGRYVLLGLALFGAWSWWRDTRAEAHPKLTLAHMSCVRPGAFEAAPEPPSRLTGRLGLWVAVVDPETLQPVKAVATDPNGVYPLASSYKQAVLWEALRQVDEGKLRLDETFDVDHGSQSLGNYPYDDSTTRTLLHRMIHNSDNTATDILHRRVGLEAVQKLADDLDLCRTRLILPTKTWWVAQAGLDKNWPGAGVFAQASPEERARIAHHLDETARGVRADVLQQKLDDYFEERYDEGADIGTHNVSTPFEFGTLIAHEFLRPKLSSASRAVQREVMATGFGRSALHAPVTYFGGKGGNGWKILTMTGYFETPNGQHVVYAFMQHGSHEDYTMGNIRAAFAWINDAVKAVLN</sequence>
<gene>
    <name evidence="2" type="ORF">DES52_10444</name>
</gene>
<dbReference type="AlphaFoldDB" id="A0A318SBV5"/>
<dbReference type="GO" id="GO:0046677">
    <property type="term" value="P:response to antibiotic"/>
    <property type="evidence" value="ECO:0007669"/>
    <property type="project" value="InterPro"/>
</dbReference>
<comment type="caution">
    <text evidence="2">The sequence shown here is derived from an EMBL/GenBank/DDBJ whole genome shotgun (WGS) entry which is preliminary data.</text>
</comment>
<dbReference type="OrthoDB" id="57465at2"/>
<evidence type="ECO:0000259" key="1">
    <source>
        <dbReference type="Pfam" id="PF13354"/>
    </source>
</evidence>
<protein>
    <submittedName>
        <fullName evidence="2">Beta-lactamase family protein</fullName>
    </submittedName>
</protein>
<dbReference type="GO" id="GO:0008800">
    <property type="term" value="F:beta-lactamase activity"/>
    <property type="evidence" value="ECO:0007669"/>
    <property type="project" value="InterPro"/>
</dbReference>
<reference evidence="2 3" key="1">
    <citation type="submission" date="2018-06" db="EMBL/GenBank/DDBJ databases">
        <title>Genomic Encyclopedia of Type Strains, Phase IV (KMG-IV): sequencing the most valuable type-strain genomes for metagenomic binning, comparative biology and taxonomic classification.</title>
        <authorList>
            <person name="Goeker M."/>
        </authorList>
    </citation>
    <scope>NUCLEOTIDE SEQUENCE [LARGE SCALE GENOMIC DNA]</scope>
    <source>
        <strain evidence="2 3">DSM 18048</strain>
    </source>
</reference>
<dbReference type="GO" id="GO:0030655">
    <property type="term" value="P:beta-lactam antibiotic catabolic process"/>
    <property type="evidence" value="ECO:0007669"/>
    <property type="project" value="InterPro"/>
</dbReference>
<dbReference type="InterPro" id="IPR000871">
    <property type="entry name" value="Beta-lactam_class-A"/>
</dbReference>
<keyword evidence="3" id="KW-1185">Reference proteome</keyword>
<name>A0A318SBV5_9DEIO</name>
<dbReference type="RefSeq" id="WP_110885902.1">
    <property type="nucleotide sequence ID" value="NZ_QJSX01000004.1"/>
</dbReference>